<name>B0T1Q0_CAUSK</name>
<gene>
    <name evidence="4" type="ordered locus">Caul_3112</name>
</gene>
<dbReference type="EMBL" id="CP000927">
    <property type="protein sequence ID" value="ABZ72239.1"/>
    <property type="molecule type" value="Genomic_DNA"/>
</dbReference>
<dbReference type="eggNOG" id="COG0739">
    <property type="taxonomic scope" value="Bacteria"/>
</dbReference>
<dbReference type="SUPFAM" id="SSF51261">
    <property type="entry name" value="Duplicated hybrid motif"/>
    <property type="match status" value="1"/>
</dbReference>
<feature type="compositionally biased region" description="Pro residues" evidence="1">
    <location>
        <begin position="442"/>
        <end position="463"/>
    </location>
</feature>
<evidence type="ECO:0000259" key="3">
    <source>
        <dbReference type="PROSITE" id="PS51782"/>
    </source>
</evidence>
<dbReference type="GO" id="GO:0004222">
    <property type="term" value="F:metalloendopeptidase activity"/>
    <property type="evidence" value="ECO:0007669"/>
    <property type="project" value="TreeGrafter"/>
</dbReference>
<feature type="domain" description="LysM" evidence="3">
    <location>
        <begin position="177"/>
        <end position="221"/>
    </location>
</feature>
<accession>B0T1Q0</accession>
<feature type="compositionally biased region" description="Low complexity" evidence="1">
    <location>
        <begin position="280"/>
        <end position="297"/>
    </location>
</feature>
<dbReference type="SMART" id="SM00257">
    <property type="entry name" value="LysM"/>
    <property type="match status" value="4"/>
</dbReference>
<dbReference type="PROSITE" id="PS51257">
    <property type="entry name" value="PROKAR_LIPOPROTEIN"/>
    <property type="match status" value="1"/>
</dbReference>
<feature type="region of interest" description="Disordered" evidence="1">
    <location>
        <begin position="26"/>
        <end position="109"/>
    </location>
</feature>
<dbReference type="CDD" id="cd12797">
    <property type="entry name" value="M23_peptidase"/>
    <property type="match status" value="1"/>
</dbReference>
<dbReference type="Gene3D" id="3.10.350.10">
    <property type="entry name" value="LysM domain"/>
    <property type="match status" value="4"/>
</dbReference>
<feature type="region of interest" description="Disordered" evidence="1">
    <location>
        <begin position="213"/>
        <end position="297"/>
    </location>
</feature>
<sequence precursor="true">MRQLWTRAAVIALTAGTLAACESTGGAQYPTTRQPPTPNFPIVQAPVANQQPEGPSTPPEEPQPSISTPTSSVGVSSQALAPVTTAEPPPPPPPPVEYRPAPTPPPRPVVVTSVAGPVVTIPGPPRTYKVKAGDNIDAIARTLGTTRADLVKDNDLKSPYRIHPGQVLQGPDGKDAKAYVVQTGDTMFAIAKRFSVTAAAIADENDVGANSALKKGQKLRLPSGYKDKGPTKTTVMQAAPQGSNSSQRPIGSQAPSRPPVQSQPAYTPAPSRGPVEEPEAAPARPVTTTTTSVTGPVVEVAGPRRTYTVKAGDAIDAIARGLDTTRADLVEDNKLKPPYRIHPGQKLKGPATTARAYVANSGDTLSNIAKRFNVKPAALADENDIKVSATIKKGQKIRLPSGYKDKGPLKTTTTTTPAAPRPVTPRPITPAPIYNPPAETQTPPPAYTPTGPGPRPYTPPPATNYPRSTGPVSAQPVTPPPSPGQIIGSSPPPTEAEITAAGRGRFVWPLRGDTISDFGPKGTGQRNDGVNIRAAAGTPVRAAAAGEVVYAGNQVPGFGNLVLVKHADGWVTAYAHLSATEVKMRQQVSQGDTLGAVGQTGGVTEPQLHFEVRYAPTPKDKARPVDPGLVLPR</sequence>
<feature type="domain" description="LysM" evidence="3">
    <location>
        <begin position="305"/>
        <end position="349"/>
    </location>
</feature>
<organism evidence="4">
    <name type="scientific">Caulobacter sp. (strain K31)</name>
    <dbReference type="NCBI Taxonomy" id="366602"/>
    <lineage>
        <taxon>Bacteria</taxon>
        <taxon>Pseudomonadati</taxon>
        <taxon>Pseudomonadota</taxon>
        <taxon>Alphaproteobacteria</taxon>
        <taxon>Caulobacterales</taxon>
        <taxon>Caulobacteraceae</taxon>
        <taxon>Caulobacter</taxon>
    </lineage>
</organism>
<feature type="domain" description="LysM" evidence="3">
    <location>
        <begin position="126"/>
        <end position="170"/>
    </location>
</feature>
<dbReference type="PANTHER" id="PTHR21666:SF270">
    <property type="entry name" value="MUREIN HYDROLASE ACTIVATOR ENVC"/>
    <property type="match status" value="1"/>
</dbReference>
<feature type="compositionally biased region" description="Pro residues" evidence="1">
    <location>
        <begin position="419"/>
        <end position="435"/>
    </location>
</feature>
<feature type="compositionally biased region" description="Pro residues" evidence="1">
    <location>
        <begin position="87"/>
        <end position="108"/>
    </location>
</feature>
<dbReference type="OrthoDB" id="9795421at2"/>
<feature type="region of interest" description="Disordered" evidence="1">
    <location>
        <begin position="394"/>
        <end position="495"/>
    </location>
</feature>
<dbReference type="KEGG" id="cak:Caul_3112"/>
<evidence type="ECO:0000256" key="2">
    <source>
        <dbReference type="SAM" id="SignalP"/>
    </source>
</evidence>
<protein>
    <submittedName>
        <fullName evidence="4">Peptidase M23B</fullName>
    </submittedName>
</protein>
<dbReference type="InterPro" id="IPR011055">
    <property type="entry name" value="Dup_hybrid_motif"/>
</dbReference>
<feature type="signal peptide" evidence="2">
    <location>
        <begin position="1"/>
        <end position="19"/>
    </location>
</feature>
<dbReference type="eggNOG" id="COG1388">
    <property type="taxonomic scope" value="Bacteria"/>
</dbReference>
<dbReference type="Pfam" id="PF01551">
    <property type="entry name" value="Peptidase_M23"/>
    <property type="match status" value="1"/>
</dbReference>
<dbReference type="AlphaFoldDB" id="B0T1Q0"/>
<feature type="compositionally biased region" description="Polar residues" evidence="1">
    <location>
        <begin position="231"/>
        <end position="265"/>
    </location>
</feature>
<keyword evidence="2" id="KW-0732">Signal</keyword>
<proteinExistence type="predicted"/>
<feature type="domain" description="LysM" evidence="3">
    <location>
        <begin position="355"/>
        <end position="399"/>
    </location>
</feature>
<dbReference type="SUPFAM" id="SSF54106">
    <property type="entry name" value="LysM domain"/>
    <property type="match status" value="4"/>
</dbReference>
<evidence type="ECO:0000256" key="1">
    <source>
        <dbReference type="SAM" id="MobiDB-lite"/>
    </source>
</evidence>
<feature type="chain" id="PRO_5002755350" evidence="2">
    <location>
        <begin position="20"/>
        <end position="633"/>
    </location>
</feature>
<feature type="compositionally biased region" description="Polar residues" evidence="1">
    <location>
        <begin position="64"/>
        <end position="79"/>
    </location>
</feature>
<dbReference type="PANTHER" id="PTHR21666">
    <property type="entry name" value="PEPTIDASE-RELATED"/>
    <property type="match status" value="1"/>
</dbReference>
<dbReference type="Gene3D" id="2.70.70.10">
    <property type="entry name" value="Glucose Permease (Domain IIA)"/>
    <property type="match status" value="1"/>
</dbReference>
<dbReference type="PROSITE" id="PS51782">
    <property type="entry name" value="LYSM"/>
    <property type="match status" value="4"/>
</dbReference>
<dbReference type="STRING" id="366602.Caul_3112"/>
<reference evidence="4" key="1">
    <citation type="submission" date="2008-01" db="EMBL/GenBank/DDBJ databases">
        <title>Complete sequence of chromosome of Caulobacter sp. K31.</title>
        <authorList>
            <consortium name="US DOE Joint Genome Institute"/>
            <person name="Copeland A."/>
            <person name="Lucas S."/>
            <person name="Lapidus A."/>
            <person name="Barry K."/>
            <person name="Glavina del Rio T."/>
            <person name="Dalin E."/>
            <person name="Tice H."/>
            <person name="Pitluck S."/>
            <person name="Bruce D."/>
            <person name="Goodwin L."/>
            <person name="Thompson L.S."/>
            <person name="Brettin T."/>
            <person name="Detter J.C."/>
            <person name="Han C."/>
            <person name="Schmutz J."/>
            <person name="Larimer F."/>
            <person name="Land M."/>
            <person name="Hauser L."/>
            <person name="Kyrpides N."/>
            <person name="Kim E."/>
            <person name="Stephens C."/>
            <person name="Richardson P."/>
        </authorList>
    </citation>
    <scope>NUCLEOTIDE SEQUENCE [LARGE SCALE GENOMIC DNA]</scope>
    <source>
        <strain evidence="4">K31</strain>
    </source>
</reference>
<dbReference type="MEROPS" id="M23.951"/>
<dbReference type="InterPro" id="IPR050570">
    <property type="entry name" value="Cell_wall_metabolism_enzyme"/>
</dbReference>
<evidence type="ECO:0000313" key="4">
    <source>
        <dbReference type="EMBL" id="ABZ72239.1"/>
    </source>
</evidence>
<dbReference type="CDD" id="cd00118">
    <property type="entry name" value="LysM"/>
    <property type="match status" value="4"/>
</dbReference>
<dbReference type="InterPro" id="IPR036779">
    <property type="entry name" value="LysM_dom_sf"/>
</dbReference>
<dbReference type="InterPro" id="IPR016047">
    <property type="entry name" value="M23ase_b-sheet_dom"/>
</dbReference>
<dbReference type="InterPro" id="IPR018392">
    <property type="entry name" value="LysM"/>
</dbReference>
<dbReference type="CAZy" id="CBM50">
    <property type="family name" value="Carbohydrate-Binding Module Family 50"/>
</dbReference>
<dbReference type="HOGENOM" id="CLU_029425_0_0_5"/>
<dbReference type="Pfam" id="PF01476">
    <property type="entry name" value="LysM"/>
    <property type="match status" value="4"/>
</dbReference>